<keyword evidence="2" id="KW-1185">Reference proteome</keyword>
<evidence type="ECO:0008006" key="3">
    <source>
        <dbReference type="Google" id="ProtNLM"/>
    </source>
</evidence>
<sequence length="207" mass="22532">MLALASSRAARCSLARSLYPASSLDTNTSLHPSTSLRPPSRPSCRSYIGLISVQFSPSHSRSENIRWLVSPGDWVDVYQPLYTCTAYDLSPEEPGKGTPMIVECVDEGYATHLFDVEGSDEPMEVIGVLSKDEEEHARLSKLLGDMPGDVKANQARCLKALGPPPECAVMWNGYLQGKEPPPPKGKNPFDEAIQEAIRLEAKSGSKS</sequence>
<gene>
    <name evidence="1" type="ORF">TeGR_g11814</name>
</gene>
<dbReference type="EMBL" id="BRYB01003068">
    <property type="protein sequence ID" value="GMI29877.1"/>
    <property type="molecule type" value="Genomic_DNA"/>
</dbReference>
<name>A0ABQ6MPZ4_9STRA</name>
<organism evidence="1 2">
    <name type="scientific">Tetraparma gracilis</name>
    <dbReference type="NCBI Taxonomy" id="2962635"/>
    <lineage>
        <taxon>Eukaryota</taxon>
        <taxon>Sar</taxon>
        <taxon>Stramenopiles</taxon>
        <taxon>Ochrophyta</taxon>
        <taxon>Bolidophyceae</taxon>
        <taxon>Parmales</taxon>
        <taxon>Triparmaceae</taxon>
        <taxon>Tetraparma</taxon>
    </lineage>
</organism>
<protein>
    <recommendedName>
        <fullName evidence="3">Inorganic diphosphatase</fullName>
    </recommendedName>
</protein>
<comment type="caution">
    <text evidence="1">The sequence shown here is derived from an EMBL/GenBank/DDBJ whole genome shotgun (WGS) entry which is preliminary data.</text>
</comment>
<reference evidence="1 2" key="1">
    <citation type="journal article" date="2023" name="Commun. Biol.">
        <title>Genome analysis of Parmales, the sister group of diatoms, reveals the evolutionary specialization of diatoms from phago-mixotrophs to photoautotrophs.</title>
        <authorList>
            <person name="Ban H."/>
            <person name="Sato S."/>
            <person name="Yoshikawa S."/>
            <person name="Yamada K."/>
            <person name="Nakamura Y."/>
            <person name="Ichinomiya M."/>
            <person name="Sato N."/>
            <person name="Blanc-Mathieu R."/>
            <person name="Endo H."/>
            <person name="Kuwata A."/>
            <person name="Ogata H."/>
        </authorList>
    </citation>
    <scope>NUCLEOTIDE SEQUENCE [LARGE SCALE GENOMIC DNA]</scope>
</reference>
<accession>A0ABQ6MPZ4</accession>
<evidence type="ECO:0000313" key="2">
    <source>
        <dbReference type="Proteomes" id="UP001165060"/>
    </source>
</evidence>
<proteinExistence type="predicted"/>
<dbReference type="Proteomes" id="UP001165060">
    <property type="component" value="Unassembled WGS sequence"/>
</dbReference>
<evidence type="ECO:0000313" key="1">
    <source>
        <dbReference type="EMBL" id="GMI29877.1"/>
    </source>
</evidence>